<comment type="pathway">
    <text evidence="2 9">Amino-acid biosynthesis; L-tryptophan biosynthesis; L-tryptophan from chorismate: step 5/5.</text>
</comment>
<dbReference type="RefSeq" id="WP_039106273.1">
    <property type="nucleotide sequence ID" value="NZ_CP009056.1"/>
</dbReference>
<dbReference type="CDD" id="cd04724">
    <property type="entry name" value="Tryptophan_synthase_alpha"/>
    <property type="match status" value="1"/>
</dbReference>
<dbReference type="EC" id="4.2.1.20" evidence="9"/>
<evidence type="ECO:0000256" key="8">
    <source>
        <dbReference type="ARBA" id="ARBA00049047"/>
    </source>
</evidence>
<comment type="function">
    <text evidence="1 9">The alpha subunit is responsible for the aldol cleavage of indoleglycerol phosphate to indole and glyceraldehyde 3-phosphate.</text>
</comment>
<dbReference type="InterPro" id="IPR013785">
    <property type="entry name" value="Aldolase_TIM"/>
</dbReference>
<dbReference type="PROSITE" id="PS00167">
    <property type="entry name" value="TRP_SYNTHASE_ALPHA"/>
    <property type="match status" value="1"/>
</dbReference>
<keyword evidence="7 9" id="KW-0456">Lyase</keyword>
<comment type="catalytic activity">
    <reaction evidence="8 9">
        <text>(1S,2R)-1-C-(indol-3-yl)glycerol 3-phosphate + L-serine = D-glyceraldehyde 3-phosphate + L-tryptophan + H2O</text>
        <dbReference type="Rhea" id="RHEA:10532"/>
        <dbReference type="ChEBI" id="CHEBI:15377"/>
        <dbReference type="ChEBI" id="CHEBI:33384"/>
        <dbReference type="ChEBI" id="CHEBI:57912"/>
        <dbReference type="ChEBI" id="CHEBI:58866"/>
        <dbReference type="ChEBI" id="CHEBI:59776"/>
        <dbReference type="EC" id="4.2.1.20"/>
    </reaction>
</comment>
<evidence type="ECO:0000256" key="6">
    <source>
        <dbReference type="ARBA" id="ARBA00023141"/>
    </source>
</evidence>
<evidence type="ECO:0000313" key="11">
    <source>
        <dbReference type="EMBL" id="AJA46101.1"/>
    </source>
</evidence>
<evidence type="ECO:0000256" key="10">
    <source>
        <dbReference type="RuleBase" id="RU003662"/>
    </source>
</evidence>
<dbReference type="STRING" id="1267021.FPB0191_02298"/>
<dbReference type="PANTHER" id="PTHR43406">
    <property type="entry name" value="TRYPTOPHAN SYNTHASE, ALPHA CHAIN"/>
    <property type="match status" value="1"/>
</dbReference>
<reference evidence="11 12" key="1">
    <citation type="journal article" date="2014" name="Appl. Environ. Microbiol.">
        <title>Gut symbionts from distinct hosts exhibit genotoxic activity via divergent colibactin biosynthetic pathways.</title>
        <authorList>
            <person name="Engel P."/>
            <person name="Vizcaino M.I."/>
            <person name="Crawford J.M."/>
        </authorList>
    </citation>
    <scope>NUCLEOTIDE SEQUENCE [LARGE SCALE GENOMIC DNA]</scope>
    <source>
        <strain evidence="11 12">PEB0191</strain>
    </source>
</reference>
<keyword evidence="5 9" id="KW-0822">Tryptophan biosynthesis</keyword>
<dbReference type="EMBL" id="CP009056">
    <property type="protein sequence ID" value="AJA46101.1"/>
    <property type="molecule type" value="Genomic_DNA"/>
</dbReference>
<evidence type="ECO:0000256" key="4">
    <source>
        <dbReference type="ARBA" id="ARBA00022605"/>
    </source>
</evidence>
<dbReference type="GO" id="GO:0005829">
    <property type="term" value="C:cytosol"/>
    <property type="evidence" value="ECO:0007669"/>
    <property type="project" value="TreeGrafter"/>
</dbReference>
<dbReference type="NCBIfam" id="TIGR00262">
    <property type="entry name" value="trpA"/>
    <property type="match status" value="1"/>
</dbReference>
<gene>
    <name evidence="9" type="primary">trpA</name>
    <name evidence="11" type="ORF">FPB0191_02298</name>
</gene>
<keyword evidence="6 9" id="KW-0057">Aromatic amino acid biosynthesis</keyword>
<dbReference type="HOGENOM" id="CLU_016734_0_4_6"/>
<evidence type="ECO:0000256" key="1">
    <source>
        <dbReference type="ARBA" id="ARBA00003365"/>
    </source>
</evidence>
<dbReference type="SUPFAM" id="SSF51366">
    <property type="entry name" value="Ribulose-phoshate binding barrel"/>
    <property type="match status" value="1"/>
</dbReference>
<proteinExistence type="inferred from homology"/>
<evidence type="ECO:0000256" key="5">
    <source>
        <dbReference type="ARBA" id="ARBA00022822"/>
    </source>
</evidence>
<keyword evidence="4 9" id="KW-0028">Amino-acid biosynthesis</keyword>
<dbReference type="UniPathway" id="UPA00035">
    <property type="reaction ID" value="UER00044"/>
</dbReference>
<dbReference type="OrthoDB" id="9804578at2"/>
<dbReference type="Pfam" id="PF00290">
    <property type="entry name" value="Trp_syntA"/>
    <property type="match status" value="1"/>
</dbReference>
<evidence type="ECO:0000256" key="7">
    <source>
        <dbReference type="ARBA" id="ARBA00023239"/>
    </source>
</evidence>
<feature type="active site" description="Proton acceptor" evidence="9">
    <location>
        <position position="55"/>
    </location>
</feature>
<dbReference type="PANTHER" id="PTHR43406:SF1">
    <property type="entry name" value="TRYPTOPHAN SYNTHASE ALPHA CHAIN, CHLOROPLASTIC"/>
    <property type="match status" value="1"/>
</dbReference>
<sequence length="276" mass="29446">MSHVTPSNRYQKLFAELAQQQRGAFVPFVAIGDPTPELSLDIIDTLVTAGADALELGIPFSDPLADGPTIQDANLRAFAGGINVAKCFEILTQIRQRHPTIPIGLLIYANLVFKAGIENFYARCAKAGIDSVLIADVPLSESAPFRQAAIKYNIAPIFICPPNADDDVIKAIAENGQGYTYLVSRAGVTGTENKADKPLTHLLTKLKQYNAPPAIQGFGISTPQQVKEAIQAGASGAIAGSATVKIIAENQSNPTLLRQKLTQFVSTMKTATKRDG</sequence>
<keyword evidence="12" id="KW-1185">Reference proteome</keyword>
<evidence type="ECO:0000256" key="9">
    <source>
        <dbReference type="HAMAP-Rule" id="MF_00131"/>
    </source>
</evidence>
<feature type="active site" description="Proton acceptor" evidence="9">
    <location>
        <position position="66"/>
    </location>
</feature>
<dbReference type="AlphaFoldDB" id="A0A0A7S9T6"/>
<accession>A0A0A7S9T6</accession>
<dbReference type="KEGG" id="fpp:FPB0191_02298"/>
<organism evidence="11 12">
    <name type="scientific">Frischella perrara</name>
    <dbReference type="NCBI Taxonomy" id="1267021"/>
    <lineage>
        <taxon>Bacteria</taxon>
        <taxon>Pseudomonadati</taxon>
        <taxon>Pseudomonadota</taxon>
        <taxon>Gammaproteobacteria</taxon>
        <taxon>Orbales</taxon>
        <taxon>Orbaceae</taxon>
        <taxon>Frischella</taxon>
    </lineage>
</organism>
<dbReference type="InterPro" id="IPR002028">
    <property type="entry name" value="Trp_synthase_suA"/>
</dbReference>
<dbReference type="InterPro" id="IPR011060">
    <property type="entry name" value="RibuloseP-bd_barrel"/>
</dbReference>
<comment type="subunit">
    <text evidence="3 9">Tetramer of two alpha and two beta chains.</text>
</comment>
<evidence type="ECO:0000256" key="3">
    <source>
        <dbReference type="ARBA" id="ARBA00011270"/>
    </source>
</evidence>
<protein>
    <recommendedName>
        <fullName evidence="9">Tryptophan synthase alpha chain</fullName>
        <ecNumber evidence="9">4.2.1.20</ecNumber>
    </recommendedName>
</protein>
<name>A0A0A7S9T6_FRIPE</name>
<dbReference type="Gene3D" id="3.20.20.70">
    <property type="entry name" value="Aldolase class I"/>
    <property type="match status" value="1"/>
</dbReference>
<comment type="similarity">
    <text evidence="9 10">Belongs to the TrpA family.</text>
</comment>
<dbReference type="FunFam" id="3.20.20.70:FF:000037">
    <property type="entry name" value="Tryptophan synthase alpha chain"/>
    <property type="match status" value="1"/>
</dbReference>
<dbReference type="GO" id="GO:0004834">
    <property type="term" value="F:tryptophan synthase activity"/>
    <property type="evidence" value="ECO:0007669"/>
    <property type="project" value="UniProtKB-UniRule"/>
</dbReference>
<evidence type="ECO:0000313" key="12">
    <source>
        <dbReference type="Proteomes" id="UP000030901"/>
    </source>
</evidence>
<dbReference type="InterPro" id="IPR018204">
    <property type="entry name" value="Trp_synthase_alpha_AS"/>
</dbReference>
<evidence type="ECO:0000256" key="2">
    <source>
        <dbReference type="ARBA" id="ARBA00004733"/>
    </source>
</evidence>
<dbReference type="Proteomes" id="UP000030901">
    <property type="component" value="Chromosome"/>
</dbReference>
<dbReference type="HAMAP" id="MF_00131">
    <property type="entry name" value="Trp_synth_alpha"/>
    <property type="match status" value="1"/>
</dbReference>